<organism evidence="1 2">
    <name type="scientific">Clostridium novyi B str. ATCC 27606</name>
    <dbReference type="NCBI Taxonomy" id="1443123"/>
    <lineage>
        <taxon>Bacteria</taxon>
        <taxon>Bacillati</taxon>
        <taxon>Bacillota</taxon>
        <taxon>Clostridia</taxon>
        <taxon>Eubacteriales</taxon>
        <taxon>Clostridiaceae</taxon>
        <taxon>Clostridium</taxon>
    </lineage>
</organism>
<evidence type="ECO:0000313" key="2">
    <source>
        <dbReference type="Proteomes" id="UP000027770"/>
    </source>
</evidence>
<dbReference type="RefSeq" id="WP_039218340.1">
    <property type="nucleotide sequence ID" value="NZ_JENW01000040.1"/>
</dbReference>
<comment type="caution">
    <text evidence="1">The sequence shown here is derived from an EMBL/GenBank/DDBJ whole genome shotgun (WGS) entry which is preliminary data.</text>
</comment>
<dbReference type="EMBL" id="JENW01000040">
    <property type="protein sequence ID" value="KEI16958.1"/>
    <property type="molecule type" value="Genomic_DNA"/>
</dbReference>
<dbReference type="SUPFAM" id="SSF161266">
    <property type="entry name" value="Gam-like"/>
    <property type="match status" value="1"/>
</dbReference>
<proteinExistence type="predicted"/>
<name>A0AA40IUS5_CLONO</name>
<dbReference type="InterPro" id="IPR009951">
    <property type="entry name" value="Host-nuc_inhib_Gam"/>
</dbReference>
<dbReference type="GO" id="GO:0003690">
    <property type="term" value="F:double-stranded DNA binding"/>
    <property type="evidence" value="ECO:0007669"/>
    <property type="project" value="InterPro"/>
</dbReference>
<dbReference type="GO" id="GO:0042262">
    <property type="term" value="P:DNA protection"/>
    <property type="evidence" value="ECO:0007669"/>
    <property type="project" value="InterPro"/>
</dbReference>
<evidence type="ECO:0000313" key="1">
    <source>
        <dbReference type="EMBL" id="KEI16958.1"/>
    </source>
</evidence>
<sequence length="177" mass="20924">MMNALLKNEIKEMNEVMEEHVTTFKVDSLESANWCFRNIRALKEQIETNKALADAERFRIDSWEKKENESALNSISYFESLVTEYFKEEKIKDKKFKLSTPYGKVSSRKIEKYNWDDKEALLNYLKENKQDKLIRVTEEINKTEFKKVYKHGINKETGEILPGVIVEEKESISVKVE</sequence>
<dbReference type="Pfam" id="PF07352">
    <property type="entry name" value="Phage_Mu_Gam"/>
    <property type="match status" value="1"/>
</dbReference>
<reference evidence="1 2" key="1">
    <citation type="submission" date="2014-02" db="EMBL/GenBank/DDBJ databases">
        <title>Plasmidome dynamics in the species complex Clostridium novyi sensu lato converts strains of independent lineages into distinctly different pathogens.</title>
        <authorList>
            <person name="Skarin H."/>
            <person name="Segerman B."/>
        </authorList>
    </citation>
    <scope>NUCLEOTIDE SEQUENCE [LARGE SCALE GENOMIC DNA]</scope>
    <source>
        <strain evidence="1 2">ATCC 27606</strain>
    </source>
</reference>
<dbReference type="AlphaFoldDB" id="A0AA40IUS5"/>
<protein>
    <recommendedName>
        <fullName evidence="3">Phage protein</fullName>
    </recommendedName>
</protein>
<gene>
    <name evidence="1" type="ORF">Z959_08165</name>
</gene>
<evidence type="ECO:0008006" key="3">
    <source>
        <dbReference type="Google" id="ProtNLM"/>
    </source>
</evidence>
<keyword evidence="2" id="KW-1185">Reference proteome</keyword>
<dbReference type="Proteomes" id="UP000027770">
    <property type="component" value="Unassembled WGS sequence"/>
</dbReference>
<accession>A0AA40IUS5</accession>